<comment type="caution">
    <text evidence="1">The sequence shown here is derived from an EMBL/GenBank/DDBJ whole genome shotgun (WGS) entry which is preliminary data.</text>
</comment>
<dbReference type="AlphaFoldDB" id="A0A5B7DZM1"/>
<dbReference type="Proteomes" id="UP000324222">
    <property type="component" value="Unassembled WGS sequence"/>
</dbReference>
<accession>A0A5B7DZM1</accession>
<name>A0A5B7DZM1_PORTR</name>
<protein>
    <submittedName>
        <fullName evidence="1">Uncharacterized protein</fullName>
    </submittedName>
</protein>
<reference evidence="1 2" key="1">
    <citation type="submission" date="2019-05" db="EMBL/GenBank/DDBJ databases">
        <title>Another draft genome of Portunus trituberculatus and its Hox gene families provides insights of decapod evolution.</title>
        <authorList>
            <person name="Jeong J.-H."/>
            <person name="Song I."/>
            <person name="Kim S."/>
            <person name="Choi T."/>
            <person name="Kim D."/>
            <person name="Ryu S."/>
            <person name="Kim W."/>
        </authorList>
    </citation>
    <scope>NUCLEOTIDE SEQUENCE [LARGE SCALE GENOMIC DNA]</scope>
    <source>
        <tissue evidence="1">Muscle</tissue>
    </source>
</reference>
<evidence type="ECO:0000313" key="1">
    <source>
        <dbReference type="EMBL" id="MPC26537.1"/>
    </source>
</evidence>
<sequence>MESGRMTGRAGEGWMNAPAHQTGARVCTGVPYTHGHRNASRLLPQATEITAPRLRSVSIFCWVAKGYSVKGDRPKLSSPGRILTPERLAVGV</sequence>
<gene>
    <name evidence="1" type="ORF">E2C01_019681</name>
</gene>
<organism evidence="1 2">
    <name type="scientific">Portunus trituberculatus</name>
    <name type="common">Swimming crab</name>
    <name type="synonym">Neptunus trituberculatus</name>
    <dbReference type="NCBI Taxonomy" id="210409"/>
    <lineage>
        <taxon>Eukaryota</taxon>
        <taxon>Metazoa</taxon>
        <taxon>Ecdysozoa</taxon>
        <taxon>Arthropoda</taxon>
        <taxon>Crustacea</taxon>
        <taxon>Multicrustacea</taxon>
        <taxon>Malacostraca</taxon>
        <taxon>Eumalacostraca</taxon>
        <taxon>Eucarida</taxon>
        <taxon>Decapoda</taxon>
        <taxon>Pleocyemata</taxon>
        <taxon>Brachyura</taxon>
        <taxon>Eubrachyura</taxon>
        <taxon>Portunoidea</taxon>
        <taxon>Portunidae</taxon>
        <taxon>Portuninae</taxon>
        <taxon>Portunus</taxon>
    </lineage>
</organism>
<proteinExistence type="predicted"/>
<evidence type="ECO:0000313" key="2">
    <source>
        <dbReference type="Proteomes" id="UP000324222"/>
    </source>
</evidence>
<keyword evidence="2" id="KW-1185">Reference proteome</keyword>
<dbReference type="EMBL" id="VSRR010001612">
    <property type="protein sequence ID" value="MPC26537.1"/>
    <property type="molecule type" value="Genomic_DNA"/>
</dbReference>